<dbReference type="PROSITE" id="PS51155">
    <property type="entry name" value="CHIT_BIND_RR_2"/>
    <property type="match status" value="1"/>
</dbReference>
<dbReference type="SUPFAM" id="SSF51905">
    <property type="entry name" value="FAD/NAD(P)-binding domain"/>
    <property type="match status" value="1"/>
</dbReference>
<proteinExistence type="inferred from homology"/>
<dbReference type="AlphaFoldDB" id="A0A9N9XN10"/>
<dbReference type="Gene3D" id="3.30.560.10">
    <property type="entry name" value="Glucose Oxidase, domain 3"/>
    <property type="match status" value="1"/>
</dbReference>
<evidence type="ECO:0000256" key="3">
    <source>
        <dbReference type="PROSITE-ProRule" id="PRU00497"/>
    </source>
</evidence>
<dbReference type="PANTHER" id="PTHR11552:SF158">
    <property type="entry name" value="GH23626P-RELATED"/>
    <property type="match status" value="1"/>
</dbReference>
<dbReference type="EMBL" id="OU900095">
    <property type="protein sequence ID" value="CAG9858253.1"/>
    <property type="molecule type" value="Genomic_DNA"/>
</dbReference>
<name>A0A9N9XN10_PHYSR</name>
<protein>
    <recommendedName>
        <fullName evidence="6">Glucose-methanol-choline oxidoreductase N-terminal domain-containing protein</fullName>
    </recommendedName>
</protein>
<sequence>MFITRSLIILVLVTTCLGTEKNQQGSFDDLLNLVNENIQRSQQYVKPKNNSYMSQTEDDKLYDYGAFDFVIVGGGTAGSVMARRLSEIYKWSVLVLEAGDKENQFTDIPYMNVYTLNSEYNWGYQTVPQKNSCLGMVNKTCMFNTGKGLGGSGILGAMIYTRGNREDFDGWASSGLTSWSYQNVLPYFKKSERIQTPDYDEGFHGTQGPLCVNYTAPDSLTYGNFLESCKLAGLKNIDYNGRHQVGVSRAPMTIDFNKRLSGGSAFVLPVINTTSNLNVTLHAFVTKLRFSGNAVTGVEFVKDKKRYLVKAKKEVILSGGAVNTPQLLLLSGVGPKEDLEKLGIPVVKNLPVGQRLVDHPAFAALYIRTNVTTPMRSVPEYLKGWTEGQTPFTRVFDSDSIAFINTKKPGFEPADIELLTTTAPFSVPPGSTYNLNKIYSDSFLKYNTLTDFLVYVILVAPKSQGNIKLQSNKPEDFPLVNPQYFTDANGEDIEAVYEGIKFVHNLVEQPPLKSIGARVVTESPSCEHLKKSQLDKDYWYCTIQHISTPVYEPSGTTRMGLNPDDSVVNENLKVHGFDNLRVVDAGVMPSIVRGYMLGSVYMIAEKAADLIKEEYKMFLFGVYLAAPADLSDAKSARILKFDHDDSGKGSYRYGFQSSDGVTKEESGEIHYPGTKREFMKVTGVFSYPGPDGVMYEVRYTADDQGFHPEGDHIKVPPFVPWVHHDDDSSDTRDSETGRIDQVVLTTPKPTPEYLPTATTYLPSSPSSTPKPVYSAGESVLEAFGSGPSSCVVQPPQCAAPASKEGFGSTPVPTGIYLPSTGGPVEVGEVRGQSFLSTPSPNPEVQFNSTPPPQLRNFRAAAPAPQVGKPNQPMMMLFIGPMGPQFIPIMK</sequence>
<dbReference type="Gene3D" id="3.50.50.60">
    <property type="entry name" value="FAD/NAD(P)-binding domain"/>
    <property type="match status" value="1"/>
</dbReference>
<keyword evidence="2 3" id="KW-0193">Cuticle</keyword>
<dbReference type="GO" id="GO:0042302">
    <property type="term" value="F:structural constituent of cuticle"/>
    <property type="evidence" value="ECO:0007669"/>
    <property type="project" value="UniProtKB-UniRule"/>
</dbReference>
<feature type="chain" id="PRO_5040475068" description="Glucose-methanol-choline oxidoreductase N-terminal domain-containing protein" evidence="5">
    <location>
        <begin position="19"/>
        <end position="890"/>
    </location>
</feature>
<feature type="compositionally biased region" description="Basic and acidic residues" evidence="4">
    <location>
        <begin position="723"/>
        <end position="738"/>
    </location>
</feature>
<dbReference type="InterPro" id="IPR036188">
    <property type="entry name" value="FAD/NAD-bd_sf"/>
</dbReference>
<feature type="domain" description="Glucose-methanol-choline oxidoreductase N-terminal" evidence="6">
    <location>
        <begin position="320"/>
        <end position="334"/>
    </location>
</feature>
<dbReference type="PANTHER" id="PTHR11552">
    <property type="entry name" value="GLUCOSE-METHANOL-CHOLINE GMC OXIDOREDUCTASE"/>
    <property type="match status" value="1"/>
</dbReference>
<evidence type="ECO:0000313" key="8">
    <source>
        <dbReference type="Proteomes" id="UP001153712"/>
    </source>
</evidence>
<dbReference type="SUPFAM" id="SSF54373">
    <property type="entry name" value="FAD-linked reductases, C-terminal domain"/>
    <property type="match status" value="1"/>
</dbReference>
<gene>
    <name evidence="7" type="ORF">PHYEVI_LOCUS4643</name>
</gene>
<keyword evidence="5" id="KW-0732">Signal</keyword>
<keyword evidence="8" id="KW-1185">Reference proteome</keyword>
<evidence type="ECO:0000313" key="7">
    <source>
        <dbReference type="EMBL" id="CAG9858253.1"/>
    </source>
</evidence>
<dbReference type="GO" id="GO:0050660">
    <property type="term" value="F:flavin adenine dinucleotide binding"/>
    <property type="evidence" value="ECO:0007669"/>
    <property type="project" value="InterPro"/>
</dbReference>
<evidence type="ECO:0000259" key="6">
    <source>
        <dbReference type="PROSITE" id="PS00624"/>
    </source>
</evidence>
<dbReference type="InterPro" id="IPR007867">
    <property type="entry name" value="GMC_OxRtase_C"/>
</dbReference>
<dbReference type="PROSITE" id="PS00624">
    <property type="entry name" value="GMC_OXRED_2"/>
    <property type="match status" value="1"/>
</dbReference>
<dbReference type="InterPro" id="IPR012132">
    <property type="entry name" value="GMC_OxRdtase"/>
</dbReference>
<evidence type="ECO:0000256" key="1">
    <source>
        <dbReference type="ARBA" id="ARBA00010790"/>
    </source>
</evidence>
<dbReference type="InterPro" id="IPR031311">
    <property type="entry name" value="CHIT_BIND_RR_consensus"/>
</dbReference>
<dbReference type="Pfam" id="PF05199">
    <property type="entry name" value="GMC_oxred_C"/>
    <property type="match status" value="1"/>
</dbReference>
<evidence type="ECO:0000256" key="5">
    <source>
        <dbReference type="SAM" id="SignalP"/>
    </source>
</evidence>
<dbReference type="OrthoDB" id="269227at2759"/>
<feature type="region of interest" description="Disordered" evidence="4">
    <location>
        <begin position="723"/>
        <end position="772"/>
    </location>
</feature>
<dbReference type="Proteomes" id="UP001153712">
    <property type="component" value="Chromosome 2"/>
</dbReference>
<evidence type="ECO:0000256" key="4">
    <source>
        <dbReference type="SAM" id="MobiDB-lite"/>
    </source>
</evidence>
<dbReference type="Pfam" id="PF00379">
    <property type="entry name" value="Chitin_bind_4"/>
    <property type="match status" value="1"/>
</dbReference>
<feature type="signal peptide" evidence="5">
    <location>
        <begin position="1"/>
        <end position="18"/>
    </location>
</feature>
<dbReference type="InterPro" id="IPR000172">
    <property type="entry name" value="GMC_OxRdtase_N"/>
</dbReference>
<reference evidence="7" key="1">
    <citation type="submission" date="2022-01" db="EMBL/GenBank/DDBJ databases">
        <authorList>
            <person name="King R."/>
        </authorList>
    </citation>
    <scope>NUCLEOTIDE SEQUENCE</scope>
</reference>
<dbReference type="PROSITE" id="PS00233">
    <property type="entry name" value="CHIT_BIND_RR_1"/>
    <property type="match status" value="1"/>
</dbReference>
<accession>A0A9N9XN10</accession>
<dbReference type="InterPro" id="IPR000618">
    <property type="entry name" value="Insect_cuticle"/>
</dbReference>
<dbReference type="GO" id="GO:0016614">
    <property type="term" value="F:oxidoreductase activity, acting on CH-OH group of donors"/>
    <property type="evidence" value="ECO:0007669"/>
    <property type="project" value="InterPro"/>
</dbReference>
<organism evidence="7 8">
    <name type="scientific">Phyllotreta striolata</name>
    <name type="common">Striped flea beetle</name>
    <name type="synonym">Crioceris striolata</name>
    <dbReference type="NCBI Taxonomy" id="444603"/>
    <lineage>
        <taxon>Eukaryota</taxon>
        <taxon>Metazoa</taxon>
        <taxon>Ecdysozoa</taxon>
        <taxon>Arthropoda</taxon>
        <taxon>Hexapoda</taxon>
        <taxon>Insecta</taxon>
        <taxon>Pterygota</taxon>
        <taxon>Neoptera</taxon>
        <taxon>Endopterygota</taxon>
        <taxon>Coleoptera</taxon>
        <taxon>Polyphaga</taxon>
        <taxon>Cucujiformia</taxon>
        <taxon>Chrysomeloidea</taxon>
        <taxon>Chrysomelidae</taxon>
        <taxon>Galerucinae</taxon>
        <taxon>Alticini</taxon>
        <taxon>Phyllotreta</taxon>
    </lineage>
</organism>
<evidence type="ECO:0000256" key="2">
    <source>
        <dbReference type="ARBA" id="ARBA00022460"/>
    </source>
</evidence>
<comment type="similarity">
    <text evidence="1">Belongs to the GMC oxidoreductase family.</text>
</comment>
<feature type="compositionally biased region" description="Low complexity" evidence="4">
    <location>
        <begin position="755"/>
        <end position="769"/>
    </location>
</feature>
<dbReference type="Pfam" id="PF00732">
    <property type="entry name" value="GMC_oxred_N"/>
    <property type="match status" value="1"/>
</dbReference>